<dbReference type="EMBL" id="JBDKWZ010000008">
    <property type="protein sequence ID" value="MEN7549359.1"/>
    <property type="molecule type" value="Genomic_DNA"/>
</dbReference>
<dbReference type="GO" id="GO:0003755">
    <property type="term" value="F:peptidyl-prolyl cis-trans isomerase activity"/>
    <property type="evidence" value="ECO:0007669"/>
    <property type="project" value="UniProtKB-KW"/>
</dbReference>
<dbReference type="AlphaFoldDB" id="A0AAW9RWZ7"/>
<evidence type="ECO:0000256" key="4">
    <source>
        <dbReference type="SAM" id="SignalP"/>
    </source>
</evidence>
<dbReference type="Proteomes" id="UP001403385">
    <property type="component" value="Unassembled WGS sequence"/>
</dbReference>
<dbReference type="RefSeq" id="WP_346822135.1">
    <property type="nucleotide sequence ID" value="NZ_JBDKWZ010000008.1"/>
</dbReference>
<dbReference type="PROSITE" id="PS50072">
    <property type="entry name" value="CSA_PPIASE_2"/>
    <property type="match status" value="1"/>
</dbReference>
<dbReference type="InterPro" id="IPR029000">
    <property type="entry name" value="Cyclophilin-like_dom_sf"/>
</dbReference>
<feature type="signal peptide" evidence="4">
    <location>
        <begin position="1"/>
        <end position="19"/>
    </location>
</feature>
<dbReference type="SUPFAM" id="SSF50891">
    <property type="entry name" value="Cyclophilin-like"/>
    <property type="match status" value="1"/>
</dbReference>
<dbReference type="InterPro" id="IPR002130">
    <property type="entry name" value="Cyclophilin-type_PPIase_dom"/>
</dbReference>
<keyword evidence="4" id="KW-0732">Signal</keyword>
<protein>
    <recommendedName>
        <fullName evidence="1">peptidylprolyl isomerase</fullName>
        <ecNumber evidence="1">5.2.1.8</ecNumber>
    </recommendedName>
</protein>
<feature type="domain" description="PPIase cyclophilin-type" evidence="5">
    <location>
        <begin position="71"/>
        <end position="254"/>
    </location>
</feature>
<gene>
    <name evidence="6" type="ORF">AAG747_15655</name>
</gene>
<name>A0AAW9RWZ7_9BACT</name>
<dbReference type="InterPro" id="IPR044666">
    <property type="entry name" value="Cyclophilin_A-like"/>
</dbReference>
<dbReference type="EC" id="5.2.1.8" evidence="1"/>
<dbReference type="PROSITE" id="PS51257">
    <property type="entry name" value="PROKAR_LIPOPROTEIN"/>
    <property type="match status" value="1"/>
</dbReference>
<evidence type="ECO:0000259" key="5">
    <source>
        <dbReference type="PROSITE" id="PS50072"/>
    </source>
</evidence>
<dbReference type="Gene3D" id="2.40.100.10">
    <property type="entry name" value="Cyclophilin-like"/>
    <property type="match status" value="1"/>
</dbReference>
<dbReference type="PANTHER" id="PTHR45625:SF4">
    <property type="entry name" value="PEPTIDYLPROLYL ISOMERASE DOMAIN AND WD REPEAT-CONTAINING PROTEIN 1"/>
    <property type="match status" value="1"/>
</dbReference>
<evidence type="ECO:0000256" key="3">
    <source>
        <dbReference type="ARBA" id="ARBA00023235"/>
    </source>
</evidence>
<dbReference type="Pfam" id="PF00160">
    <property type="entry name" value="Pro_isomerase"/>
    <property type="match status" value="1"/>
</dbReference>
<organism evidence="6 7">
    <name type="scientific">Rapidithrix thailandica</name>
    <dbReference type="NCBI Taxonomy" id="413964"/>
    <lineage>
        <taxon>Bacteria</taxon>
        <taxon>Pseudomonadati</taxon>
        <taxon>Bacteroidota</taxon>
        <taxon>Cytophagia</taxon>
        <taxon>Cytophagales</taxon>
        <taxon>Flammeovirgaceae</taxon>
        <taxon>Rapidithrix</taxon>
    </lineage>
</organism>
<sequence>MRHFFYLILILLVSWGMQACDTSKKQVQNTKKQKTEKKKKNAFVTLNQQNAEVFLREYAKEHPETKAIIKTSMGNIKVKLYEDTPLHRANFIRLAKMKFYDNTLFYRIIKGFMIQGGGSDDLSRGPLTRKVGKYKIPAEINTEKYFHKRGALAMSRDYKNNPEKLSASFDFYLVQGTRLNPQELLGLQQENNIRFSTSQTQAYTTLGGAAHLDEEHTVFGEVIEGLEVIDKIAAVKVGEGDWPLENVIIQEVRVLSE</sequence>
<proteinExistence type="predicted"/>
<evidence type="ECO:0000256" key="1">
    <source>
        <dbReference type="ARBA" id="ARBA00013194"/>
    </source>
</evidence>
<keyword evidence="3 6" id="KW-0413">Isomerase</keyword>
<dbReference type="PANTHER" id="PTHR45625">
    <property type="entry name" value="PEPTIDYL-PROLYL CIS-TRANS ISOMERASE-RELATED"/>
    <property type="match status" value="1"/>
</dbReference>
<reference evidence="6 7" key="1">
    <citation type="submission" date="2024-04" db="EMBL/GenBank/DDBJ databases">
        <title>Novel genus in family Flammeovirgaceae.</title>
        <authorList>
            <person name="Nguyen T.H."/>
            <person name="Vuong T.Q."/>
            <person name="Le H."/>
            <person name="Kim S.-G."/>
        </authorList>
    </citation>
    <scope>NUCLEOTIDE SEQUENCE [LARGE SCALE GENOMIC DNA]</scope>
    <source>
        <strain evidence="6 7">JCM 23209</strain>
    </source>
</reference>
<feature type="chain" id="PRO_5043667750" description="peptidylprolyl isomerase" evidence="4">
    <location>
        <begin position="20"/>
        <end position="257"/>
    </location>
</feature>
<comment type="caution">
    <text evidence="6">The sequence shown here is derived from an EMBL/GenBank/DDBJ whole genome shotgun (WGS) entry which is preliminary data.</text>
</comment>
<keyword evidence="2" id="KW-0697">Rotamase</keyword>
<keyword evidence="7" id="KW-1185">Reference proteome</keyword>
<evidence type="ECO:0000313" key="7">
    <source>
        <dbReference type="Proteomes" id="UP001403385"/>
    </source>
</evidence>
<evidence type="ECO:0000313" key="6">
    <source>
        <dbReference type="EMBL" id="MEN7549359.1"/>
    </source>
</evidence>
<dbReference type="CDD" id="cd00317">
    <property type="entry name" value="cyclophilin"/>
    <property type="match status" value="1"/>
</dbReference>
<evidence type="ECO:0000256" key="2">
    <source>
        <dbReference type="ARBA" id="ARBA00023110"/>
    </source>
</evidence>
<accession>A0AAW9RWZ7</accession>